<dbReference type="Gene3D" id="3.40.50.150">
    <property type="entry name" value="Vaccinia Virus protein VP39"/>
    <property type="match status" value="1"/>
</dbReference>
<feature type="domain" description="Methyltransferase type 12" evidence="2">
    <location>
        <begin position="84"/>
        <end position="180"/>
    </location>
</feature>
<feature type="region of interest" description="Disordered" evidence="1">
    <location>
        <begin position="1"/>
        <end position="37"/>
    </location>
</feature>
<evidence type="ECO:0000256" key="1">
    <source>
        <dbReference type="SAM" id="MobiDB-lite"/>
    </source>
</evidence>
<dbReference type="SUPFAM" id="SSF53335">
    <property type="entry name" value="S-adenosyl-L-methionine-dependent methyltransferases"/>
    <property type="match status" value="1"/>
</dbReference>
<evidence type="ECO:0000259" key="2">
    <source>
        <dbReference type="Pfam" id="PF08242"/>
    </source>
</evidence>
<dbReference type="GO" id="GO:0008168">
    <property type="term" value="F:methyltransferase activity"/>
    <property type="evidence" value="ECO:0007669"/>
    <property type="project" value="UniProtKB-KW"/>
</dbReference>
<dbReference type="Proteomes" id="UP001500668">
    <property type="component" value="Unassembled WGS sequence"/>
</dbReference>
<gene>
    <name evidence="3" type="ORF">GCM10010394_69440</name>
</gene>
<feature type="compositionally biased region" description="Basic residues" evidence="1">
    <location>
        <begin position="28"/>
        <end position="37"/>
    </location>
</feature>
<dbReference type="RefSeq" id="WP_344081398.1">
    <property type="nucleotide sequence ID" value="NZ_BAAACA010000066.1"/>
</dbReference>
<dbReference type="PANTHER" id="PTHR43861:SF1">
    <property type="entry name" value="TRANS-ACONITATE 2-METHYLTRANSFERASE"/>
    <property type="match status" value="1"/>
</dbReference>
<dbReference type="PANTHER" id="PTHR43861">
    <property type="entry name" value="TRANS-ACONITATE 2-METHYLTRANSFERASE-RELATED"/>
    <property type="match status" value="1"/>
</dbReference>
<dbReference type="GO" id="GO:0032259">
    <property type="term" value="P:methylation"/>
    <property type="evidence" value="ECO:0007669"/>
    <property type="project" value="UniProtKB-KW"/>
</dbReference>
<dbReference type="CDD" id="cd02440">
    <property type="entry name" value="AdoMet_MTases"/>
    <property type="match status" value="1"/>
</dbReference>
<protein>
    <submittedName>
        <fullName evidence="3">Class I SAM-dependent methyltransferase</fullName>
    </submittedName>
</protein>
<dbReference type="EMBL" id="BAAACA010000066">
    <property type="protein sequence ID" value="GAA0628381.1"/>
    <property type="molecule type" value="Genomic_DNA"/>
</dbReference>
<comment type="caution">
    <text evidence="3">The sequence shown here is derived from an EMBL/GenBank/DDBJ whole genome shotgun (WGS) entry which is preliminary data.</text>
</comment>
<evidence type="ECO:0000313" key="3">
    <source>
        <dbReference type="EMBL" id="GAA0628381.1"/>
    </source>
</evidence>
<dbReference type="InterPro" id="IPR013217">
    <property type="entry name" value="Methyltransf_12"/>
</dbReference>
<dbReference type="InterPro" id="IPR029063">
    <property type="entry name" value="SAM-dependent_MTases_sf"/>
</dbReference>
<sequence length="322" mass="34459">MSDTRGHEGRHSHDTTHRGTHAQAQGHGHGHGHGHSHGHGWADFDWEALLPLLVGEAELFSGAYREAAAWIGGQRPDTEVRRILDIGSGPGVVTCLLAEAFPQAEVVAVDGNRALLGHALARAERLGLGDRVRTIETELPAGFGQLGEADLIWAGNSLHHLGDQRAALAGFARLLRPGGTVALAEGGLPTRRLPRDIGMGKPGLEARIDVLVDERFARMRAELPDAKEETEDWGALLTSVGLVSPATRSFLVDHPAPLAPAVRDQVVYAFARTSETVGDQLSPEDAAVLARLMDPRDPAGLTHRPDVFLLAARSIHTARRAT</sequence>
<accession>A0ABN1H404</accession>
<name>A0ABN1H404_9ACTN</name>
<evidence type="ECO:0000313" key="4">
    <source>
        <dbReference type="Proteomes" id="UP001500668"/>
    </source>
</evidence>
<reference evidence="3 4" key="1">
    <citation type="journal article" date="2019" name="Int. J. Syst. Evol. Microbiol.">
        <title>The Global Catalogue of Microorganisms (GCM) 10K type strain sequencing project: providing services to taxonomists for standard genome sequencing and annotation.</title>
        <authorList>
            <consortium name="The Broad Institute Genomics Platform"/>
            <consortium name="The Broad Institute Genome Sequencing Center for Infectious Disease"/>
            <person name="Wu L."/>
            <person name="Ma J."/>
        </authorList>
    </citation>
    <scope>NUCLEOTIDE SEQUENCE [LARGE SCALE GENOMIC DNA]</scope>
    <source>
        <strain evidence="3 4">JCM 5067</strain>
    </source>
</reference>
<proteinExistence type="predicted"/>
<keyword evidence="3" id="KW-0489">Methyltransferase</keyword>
<dbReference type="Pfam" id="PF08242">
    <property type="entry name" value="Methyltransf_12"/>
    <property type="match status" value="1"/>
</dbReference>
<keyword evidence="3" id="KW-0808">Transferase</keyword>
<organism evidence="3 4">
    <name type="scientific">Streptomyces crystallinus</name>
    <dbReference type="NCBI Taxonomy" id="68191"/>
    <lineage>
        <taxon>Bacteria</taxon>
        <taxon>Bacillati</taxon>
        <taxon>Actinomycetota</taxon>
        <taxon>Actinomycetes</taxon>
        <taxon>Kitasatosporales</taxon>
        <taxon>Streptomycetaceae</taxon>
        <taxon>Streptomyces</taxon>
    </lineage>
</organism>
<keyword evidence="4" id="KW-1185">Reference proteome</keyword>
<feature type="compositionally biased region" description="Basic and acidic residues" evidence="1">
    <location>
        <begin position="1"/>
        <end position="17"/>
    </location>
</feature>